<dbReference type="Gene3D" id="3.30.720.120">
    <property type="match status" value="1"/>
</dbReference>
<dbReference type="PANTHER" id="PTHR34109">
    <property type="entry name" value="BNAUNNG04460D PROTEIN-RELATED"/>
    <property type="match status" value="1"/>
</dbReference>
<accession>A0ABS1KPR7</accession>
<dbReference type="Pfam" id="PF00903">
    <property type="entry name" value="Glyoxalase"/>
    <property type="match status" value="1"/>
</dbReference>
<dbReference type="RefSeq" id="WP_202008578.1">
    <property type="nucleotide sequence ID" value="NZ_JAERRB010000002.1"/>
</dbReference>
<dbReference type="PROSITE" id="PS51819">
    <property type="entry name" value="VOC"/>
    <property type="match status" value="1"/>
</dbReference>
<name>A0ABS1KPR7_9BACT</name>
<gene>
    <name evidence="2" type="ORF">JI741_08320</name>
</gene>
<dbReference type="SUPFAM" id="SSF54593">
    <property type="entry name" value="Glyoxalase/Bleomycin resistance protein/Dihydroxybiphenyl dioxygenase"/>
    <property type="match status" value="1"/>
</dbReference>
<comment type="caution">
    <text evidence="2">The sequence shown here is derived from an EMBL/GenBank/DDBJ whole genome shotgun (WGS) entry which is preliminary data.</text>
</comment>
<dbReference type="InterPro" id="IPR029068">
    <property type="entry name" value="Glyas_Bleomycin-R_OHBP_Dase"/>
</dbReference>
<dbReference type="Gene3D" id="3.30.720.110">
    <property type="match status" value="1"/>
</dbReference>
<feature type="domain" description="VOC" evidence="1">
    <location>
        <begin position="6"/>
        <end position="122"/>
    </location>
</feature>
<dbReference type="EMBL" id="JAERRB010000002">
    <property type="protein sequence ID" value="MBL0741222.1"/>
    <property type="molecule type" value="Genomic_DNA"/>
</dbReference>
<evidence type="ECO:0000313" key="3">
    <source>
        <dbReference type="Proteomes" id="UP000613030"/>
    </source>
</evidence>
<sequence length="125" mass="14032">MKTPDYYLPIMPYLVIKDTARFITFLKNVFNATEQYAGKRDDGTVMHAEFSIGKAVVMFTEATDTYPPFPAGMFVMVESADDLYAKGLAHGGTSLQEPGDREYGRSAGFADPFGNQWWVTQRRLS</sequence>
<keyword evidence="3" id="KW-1185">Reference proteome</keyword>
<proteinExistence type="predicted"/>
<dbReference type="InterPro" id="IPR037523">
    <property type="entry name" value="VOC_core"/>
</dbReference>
<dbReference type="CDD" id="cd07246">
    <property type="entry name" value="VOC_like"/>
    <property type="match status" value="1"/>
</dbReference>
<dbReference type="InterPro" id="IPR004360">
    <property type="entry name" value="Glyas_Fos-R_dOase_dom"/>
</dbReference>
<dbReference type="PANTHER" id="PTHR34109:SF1">
    <property type="entry name" value="VOC DOMAIN-CONTAINING PROTEIN"/>
    <property type="match status" value="1"/>
</dbReference>
<evidence type="ECO:0000259" key="1">
    <source>
        <dbReference type="PROSITE" id="PS51819"/>
    </source>
</evidence>
<organism evidence="2 3">
    <name type="scientific">Chryseolinea lacunae</name>
    <dbReference type="NCBI Taxonomy" id="2801331"/>
    <lineage>
        <taxon>Bacteria</taxon>
        <taxon>Pseudomonadati</taxon>
        <taxon>Bacteroidota</taxon>
        <taxon>Cytophagia</taxon>
        <taxon>Cytophagales</taxon>
        <taxon>Fulvivirgaceae</taxon>
        <taxon>Chryseolinea</taxon>
    </lineage>
</organism>
<protein>
    <submittedName>
        <fullName evidence="2">VOC family protein</fullName>
    </submittedName>
</protein>
<evidence type="ECO:0000313" key="2">
    <source>
        <dbReference type="EMBL" id="MBL0741222.1"/>
    </source>
</evidence>
<reference evidence="2 3" key="1">
    <citation type="submission" date="2021-01" db="EMBL/GenBank/DDBJ databases">
        <title>Chryseolinea sp. Jin1 Genome sequencing and assembly.</title>
        <authorList>
            <person name="Kim I."/>
        </authorList>
    </citation>
    <scope>NUCLEOTIDE SEQUENCE [LARGE SCALE GENOMIC DNA]</scope>
    <source>
        <strain evidence="2 3">Jin1</strain>
    </source>
</reference>
<dbReference type="Proteomes" id="UP000613030">
    <property type="component" value="Unassembled WGS sequence"/>
</dbReference>